<accession>A0ABT5MFI6</accession>
<evidence type="ECO:0000313" key="2">
    <source>
        <dbReference type="Proteomes" id="UP001528672"/>
    </source>
</evidence>
<evidence type="ECO:0000313" key="1">
    <source>
        <dbReference type="EMBL" id="MDD0815343.1"/>
    </source>
</evidence>
<keyword evidence="2" id="KW-1185">Reference proteome</keyword>
<sequence>MPLQHRPNPLDTRSERIVDALKQLRQFRPAQERERAIHVLSGVTVSPLPDPGREGHGLLQLHFAGGLTEAVIGEDYLQLQMIEHCRLEQDGPEGDGPVAQRVRSLSKKWAQLNEVG</sequence>
<comment type="caution">
    <text evidence="1">The sequence shown here is derived from an EMBL/GenBank/DDBJ whole genome shotgun (WGS) entry which is preliminary data.</text>
</comment>
<proteinExistence type="predicted"/>
<reference evidence="1 2" key="1">
    <citation type="submission" date="2023-02" db="EMBL/GenBank/DDBJ databases">
        <title>Bacterial whole genome sequence for Curvibacter sp. HBC28.</title>
        <authorList>
            <person name="Le V."/>
            <person name="Ko S.-R."/>
            <person name="Ahn C.-Y."/>
            <person name="Oh H.-M."/>
        </authorList>
    </citation>
    <scope>NUCLEOTIDE SEQUENCE [LARGE SCALE GENOMIC DNA]</scope>
    <source>
        <strain evidence="1 2">HBC28</strain>
    </source>
</reference>
<name>A0ABT5MFI6_9BURK</name>
<gene>
    <name evidence="1" type="ORF">PSQ39_11955</name>
</gene>
<dbReference type="RefSeq" id="WP_273927034.1">
    <property type="nucleotide sequence ID" value="NZ_JAQSIO010000004.1"/>
</dbReference>
<dbReference type="Proteomes" id="UP001528672">
    <property type="component" value="Unassembled WGS sequence"/>
</dbReference>
<dbReference type="EMBL" id="JAQSIO010000004">
    <property type="protein sequence ID" value="MDD0815343.1"/>
    <property type="molecule type" value="Genomic_DNA"/>
</dbReference>
<protein>
    <submittedName>
        <fullName evidence="1">Uncharacterized protein</fullName>
    </submittedName>
</protein>
<organism evidence="1 2">
    <name type="scientific">Curvibacter microcysteis</name>
    <dbReference type="NCBI Taxonomy" id="3026419"/>
    <lineage>
        <taxon>Bacteria</taxon>
        <taxon>Pseudomonadati</taxon>
        <taxon>Pseudomonadota</taxon>
        <taxon>Betaproteobacteria</taxon>
        <taxon>Burkholderiales</taxon>
        <taxon>Comamonadaceae</taxon>
        <taxon>Curvibacter</taxon>
    </lineage>
</organism>